<sequence length="298" mass="34656">MIKSNIYIILVQPAVFFTILTSFANYFIDHSVFANFHVQIKIHPFCTLQTTGKHFQNIRVHDDTAHNRLFLLSFYKLNIAAENDLHLLHQLMKLSTVREKREILKISHYSKGVDGNGVLQLDTIVRGNVPELPPGSHIKVYPYSENYIQTGSGNTRMFRANRHPFPYAWNHSVTYDDKYGLMPFLIFLLCLKYLLQFDDRKQIFTSVTSEDRLLYDLLNRNSGMSLTFICEKLNMLNAYSRLIFSECHNNNFLKKIVAQVTSVLKDLTLTLMVSFAEVRYYDFCIECFLISTVDHLVS</sequence>
<keyword evidence="3" id="KW-0272">Extracellular matrix</keyword>
<dbReference type="Pfam" id="PF07474">
    <property type="entry name" value="G2F"/>
    <property type="match status" value="1"/>
</dbReference>
<comment type="subcellular location">
    <subcellularLocation>
        <location evidence="1">Secreted</location>
        <location evidence="1">Extracellular space</location>
        <location evidence="1">Extracellular matrix</location>
    </subcellularLocation>
</comment>
<keyword evidence="5" id="KW-0106">Calcium</keyword>
<evidence type="ECO:0000256" key="4">
    <source>
        <dbReference type="ARBA" id="ARBA00022729"/>
    </source>
</evidence>
<organism evidence="9 10">
    <name type="scientific">Tegillarca granosa</name>
    <name type="common">Malaysian cockle</name>
    <name type="synonym">Anadara granosa</name>
    <dbReference type="NCBI Taxonomy" id="220873"/>
    <lineage>
        <taxon>Eukaryota</taxon>
        <taxon>Metazoa</taxon>
        <taxon>Spiralia</taxon>
        <taxon>Lophotrochozoa</taxon>
        <taxon>Mollusca</taxon>
        <taxon>Bivalvia</taxon>
        <taxon>Autobranchia</taxon>
        <taxon>Pteriomorphia</taxon>
        <taxon>Arcoida</taxon>
        <taxon>Arcoidea</taxon>
        <taxon>Arcidae</taxon>
        <taxon>Tegillarca</taxon>
    </lineage>
</organism>
<feature type="transmembrane region" description="Helical" evidence="7">
    <location>
        <begin position="7"/>
        <end position="28"/>
    </location>
</feature>
<evidence type="ECO:0000256" key="5">
    <source>
        <dbReference type="ARBA" id="ARBA00022837"/>
    </source>
</evidence>
<keyword evidence="2" id="KW-0964">Secreted</keyword>
<evidence type="ECO:0000256" key="1">
    <source>
        <dbReference type="ARBA" id="ARBA00004498"/>
    </source>
</evidence>
<keyword evidence="4" id="KW-0732">Signal</keyword>
<dbReference type="InterPro" id="IPR006605">
    <property type="entry name" value="G2_nidogen/fibulin_G2F"/>
</dbReference>
<dbReference type="Proteomes" id="UP001217089">
    <property type="component" value="Unassembled WGS sequence"/>
</dbReference>
<keyword evidence="7" id="KW-0472">Membrane</keyword>
<reference evidence="9 10" key="1">
    <citation type="submission" date="2022-12" db="EMBL/GenBank/DDBJ databases">
        <title>Chromosome-level genome of Tegillarca granosa.</title>
        <authorList>
            <person name="Kim J."/>
        </authorList>
    </citation>
    <scope>NUCLEOTIDE SEQUENCE [LARGE SCALE GENOMIC DNA]</scope>
    <source>
        <strain evidence="9">Teg-2019</strain>
        <tissue evidence="9">Adductor muscle</tissue>
    </source>
</reference>
<dbReference type="Gene3D" id="2.40.155.10">
    <property type="entry name" value="Green fluorescent protein"/>
    <property type="match status" value="1"/>
</dbReference>
<keyword evidence="7" id="KW-1133">Transmembrane helix</keyword>
<keyword evidence="10" id="KW-1185">Reference proteome</keyword>
<accession>A0ABQ9E420</accession>
<evidence type="ECO:0000256" key="7">
    <source>
        <dbReference type="SAM" id="Phobius"/>
    </source>
</evidence>
<keyword evidence="7" id="KW-0812">Transmembrane</keyword>
<evidence type="ECO:0000256" key="6">
    <source>
        <dbReference type="ARBA" id="ARBA00023180"/>
    </source>
</evidence>
<dbReference type="EMBL" id="JARBDR010000919">
    <property type="protein sequence ID" value="KAJ8300022.1"/>
    <property type="molecule type" value="Genomic_DNA"/>
</dbReference>
<dbReference type="InterPro" id="IPR009017">
    <property type="entry name" value="GFP"/>
</dbReference>
<name>A0ABQ9E420_TEGGR</name>
<evidence type="ECO:0000256" key="3">
    <source>
        <dbReference type="ARBA" id="ARBA00022530"/>
    </source>
</evidence>
<evidence type="ECO:0000259" key="8">
    <source>
        <dbReference type="Pfam" id="PF07474"/>
    </source>
</evidence>
<protein>
    <recommendedName>
        <fullName evidence="8">Nidogen G2 beta-barrel domain-containing protein</fullName>
    </recommendedName>
</protein>
<evidence type="ECO:0000256" key="2">
    <source>
        <dbReference type="ARBA" id="ARBA00022525"/>
    </source>
</evidence>
<gene>
    <name evidence="9" type="ORF">KUTeg_021541</name>
</gene>
<dbReference type="SUPFAM" id="SSF54511">
    <property type="entry name" value="GFP-like"/>
    <property type="match status" value="1"/>
</dbReference>
<evidence type="ECO:0000313" key="9">
    <source>
        <dbReference type="EMBL" id="KAJ8300022.1"/>
    </source>
</evidence>
<proteinExistence type="predicted"/>
<keyword evidence="6" id="KW-0325">Glycoprotein</keyword>
<evidence type="ECO:0000313" key="10">
    <source>
        <dbReference type="Proteomes" id="UP001217089"/>
    </source>
</evidence>
<comment type="caution">
    <text evidence="9">The sequence shown here is derived from an EMBL/GenBank/DDBJ whole genome shotgun (WGS) entry which is preliminary data.</text>
</comment>
<feature type="domain" description="Nidogen G2 beta-barrel" evidence="8">
    <location>
        <begin position="99"/>
        <end position="176"/>
    </location>
</feature>